<dbReference type="KEGG" id="schv:BRCON_1097"/>
<dbReference type="EMBL" id="CP030759">
    <property type="protein sequence ID" value="AXA35874.1"/>
    <property type="molecule type" value="Genomic_DNA"/>
</dbReference>
<keyword evidence="1" id="KW-0472">Membrane</keyword>
<feature type="transmembrane region" description="Helical" evidence="1">
    <location>
        <begin position="21"/>
        <end position="41"/>
    </location>
</feature>
<organism evidence="2 3">
    <name type="scientific">Sumerlaea chitinivorans</name>
    <dbReference type="NCBI Taxonomy" id="2250252"/>
    <lineage>
        <taxon>Bacteria</taxon>
        <taxon>Candidatus Sumerlaeota</taxon>
        <taxon>Candidatus Sumerlaeia</taxon>
        <taxon>Candidatus Sumerlaeales</taxon>
        <taxon>Candidatus Sumerlaeaceae</taxon>
        <taxon>Candidatus Sumerlaea</taxon>
    </lineage>
</organism>
<reference evidence="2 3" key="1">
    <citation type="submission" date="2018-05" db="EMBL/GenBank/DDBJ databases">
        <title>A metagenomic window into the 2 km-deep terrestrial subsurface aquifer revealed taxonomically and functionally diverse microbial community comprising novel uncultured bacterial lineages.</title>
        <authorList>
            <person name="Kadnikov V.V."/>
            <person name="Mardanov A.V."/>
            <person name="Beletsky A.V."/>
            <person name="Banks D."/>
            <person name="Pimenov N.V."/>
            <person name="Frank Y.A."/>
            <person name="Karnachuk O.V."/>
            <person name="Ravin N.V."/>
        </authorList>
    </citation>
    <scope>NUCLEOTIDE SEQUENCE [LARGE SCALE GENOMIC DNA]</scope>
    <source>
        <strain evidence="2">BY</strain>
    </source>
</reference>
<gene>
    <name evidence="2" type="ORF">BRCON_1097</name>
</gene>
<dbReference type="Proteomes" id="UP000262583">
    <property type="component" value="Chromosome"/>
</dbReference>
<keyword evidence="1" id="KW-0812">Transmembrane</keyword>
<keyword evidence="1" id="KW-1133">Transmembrane helix</keyword>
<evidence type="ECO:0000256" key="1">
    <source>
        <dbReference type="SAM" id="Phobius"/>
    </source>
</evidence>
<dbReference type="AlphaFoldDB" id="A0A2Z4Y413"/>
<name>A0A2Z4Y413_SUMC1</name>
<protein>
    <submittedName>
        <fullName evidence="2">Uncharacterized protein</fullName>
    </submittedName>
</protein>
<sequence>MERRRRIFLKLTLHRSRAITLLELIVVAAIVSAGFLAFLTIGERALMGTRVSQERLRLSVLAQNELEWWKVASPERLATLTEGEHPFANPTAADLAPNEQTVLRVRRREHGMLELSATASCMFGAFPHRPLRVTMTTRLHQGRQP</sequence>
<accession>A0A2Z4Y413</accession>
<proteinExistence type="predicted"/>
<evidence type="ECO:0000313" key="3">
    <source>
        <dbReference type="Proteomes" id="UP000262583"/>
    </source>
</evidence>
<evidence type="ECO:0000313" key="2">
    <source>
        <dbReference type="EMBL" id="AXA35874.1"/>
    </source>
</evidence>